<accession>A0A5R9J7B4</accession>
<organism evidence="2 3">
    <name type="scientific">Lichenicoccus roseus</name>
    <dbReference type="NCBI Taxonomy" id="2683649"/>
    <lineage>
        <taxon>Bacteria</taxon>
        <taxon>Pseudomonadati</taxon>
        <taxon>Pseudomonadota</taxon>
        <taxon>Alphaproteobacteria</taxon>
        <taxon>Acetobacterales</taxon>
        <taxon>Acetobacteraceae</taxon>
        <taxon>Lichenicoccus</taxon>
    </lineage>
</organism>
<gene>
    <name evidence="2" type="ORF">FE263_08730</name>
</gene>
<comment type="caution">
    <text evidence="2">The sequence shown here is derived from an EMBL/GenBank/DDBJ whole genome shotgun (WGS) entry which is preliminary data.</text>
</comment>
<keyword evidence="3" id="KW-1185">Reference proteome</keyword>
<dbReference type="InterPro" id="IPR011723">
    <property type="entry name" value="Znf/thioredoxin_put"/>
</dbReference>
<dbReference type="OrthoDB" id="7159357at2"/>
<protein>
    <recommendedName>
        <fullName evidence="4">Zinc finger/thioredoxin putative domain-containing protein</fullName>
    </recommendedName>
</protein>
<dbReference type="AlphaFoldDB" id="A0A5R9J7B4"/>
<reference evidence="2 3" key="1">
    <citation type="submission" date="2019-05" db="EMBL/GenBank/DDBJ databases">
        <authorList>
            <person name="Pankratov T."/>
            <person name="Grouzdev D."/>
        </authorList>
    </citation>
    <scope>NUCLEOTIDE SEQUENCE [LARGE SCALE GENOMIC DNA]</scope>
    <source>
        <strain evidence="2 3">KEBCLARHB70R</strain>
    </source>
</reference>
<evidence type="ECO:0000313" key="2">
    <source>
        <dbReference type="EMBL" id="TLU73462.1"/>
    </source>
</evidence>
<proteinExistence type="predicted"/>
<feature type="region of interest" description="Disordered" evidence="1">
    <location>
        <begin position="84"/>
        <end position="131"/>
    </location>
</feature>
<dbReference type="RefSeq" id="WP_138325542.1">
    <property type="nucleotide sequence ID" value="NZ_VCDI01000002.1"/>
</dbReference>
<evidence type="ECO:0008006" key="4">
    <source>
        <dbReference type="Google" id="ProtNLM"/>
    </source>
</evidence>
<sequence>MPSIRITCPGCAATYAVPEAQARPDRLVRCAGCTMEWLPFELPPPAPDAEAPPVDVTPPEPSRSIAASLQLHAAATDEVVEAPAGQAGPELVDPEEPDWSDAELPQFDLPAPITHATGPAAPSPPPVPPSRETRWRAAWAASVLLLAMAGAGSVHWREPIMLRWPPSTRLYAAFGNAHMPRAATAEMVAPRAASAISSKPSKISPVGVSE</sequence>
<name>A0A5R9J7B4_9PROT</name>
<dbReference type="EMBL" id="VCDI01000002">
    <property type="protein sequence ID" value="TLU73462.1"/>
    <property type="molecule type" value="Genomic_DNA"/>
</dbReference>
<dbReference type="Proteomes" id="UP000305654">
    <property type="component" value="Unassembled WGS sequence"/>
</dbReference>
<dbReference type="NCBIfam" id="TIGR02098">
    <property type="entry name" value="MJ0042_CXXC"/>
    <property type="match status" value="1"/>
</dbReference>
<feature type="compositionally biased region" description="Acidic residues" evidence="1">
    <location>
        <begin position="92"/>
        <end position="101"/>
    </location>
</feature>
<evidence type="ECO:0000256" key="1">
    <source>
        <dbReference type="SAM" id="MobiDB-lite"/>
    </source>
</evidence>
<feature type="region of interest" description="Disordered" evidence="1">
    <location>
        <begin position="44"/>
        <end position="64"/>
    </location>
</feature>
<evidence type="ECO:0000313" key="3">
    <source>
        <dbReference type="Proteomes" id="UP000305654"/>
    </source>
</evidence>